<feature type="transmembrane region" description="Helical" evidence="6">
    <location>
        <begin position="143"/>
        <end position="161"/>
    </location>
</feature>
<keyword evidence="3 6" id="KW-1133">Transmembrane helix</keyword>
<feature type="transmembrane region" description="Helical" evidence="6">
    <location>
        <begin position="193"/>
        <end position="213"/>
    </location>
</feature>
<keyword evidence="2 6" id="KW-0812">Transmembrane</keyword>
<keyword evidence="8" id="KW-1185">Reference proteome</keyword>
<dbReference type="OrthoDB" id="5296287at2759"/>
<accession>A0A2A6C292</accession>
<dbReference type="EnsemblMetazoa" id="PPA02184.1">
    <property type="protein sequence ID" value="PPA02184.1"/>
    <property type="gene ID" value="WBGene00091738"/>
</dbReference>
<feature type="transmembrane region" description="Helical" evidence="6">
    <location>
        <begin position="225"/>
        <end position="246"/>
    </location>
</feature>
<evidence type="ECO:0000256" key="5">
    <source>
        <dbReference type="SAM" id="MobiDB-lite"/>
    </source>
</evidence>
<proteinExistence type="predicted"/>
<feature type="region of interest" description="Disordered" evidence="5">
    <location>
        <begin position="534"/>
        <end position="556"/>
    </location>
</feature>
<evidence type="ECO:0000256" key="6">
    <source>
        <dbReference type="SAM" id="Phobius"/>
    </source>
</evidence>
<feature type="transmembrane region" description="Helical" evidence="6">
    <location>
        <begin position="407"/>
        <end position="425"/>
    </location>
</feature>
<evidence type="ECO:0000256" key="3">
    <source>
        <dbReference type="ARBA" id="ARBA00022989"/>
    </source>
</evidence>
<feature type="transmembrane region" description="Helical" evidence="6">
    <location>
        <begin position="168"/>
        <end position="187"/>
    </location>
</feature>
<dbReference type="SUPFAM" id="SSF103473">
    <property type="entry name" value="MFS general substrate transporter"/>
    <property type="match status" value="1"/>
</dbReference>
<reference evidence="7" key="2">
    <citation type="submission" date="2022-06" db="UniProtKB">
        <authorList>
            <consortium name="EnsemblMetazoa"/>
        </authorList>
    </citation>
    <scope>IDENTIFICATION</scope>
    <source>
        <strain evidence="7">PS312</strain>
    </source>
</reference>
<dbReference type="Proteomes" id="UP000005239">
    <property type="component" value="Unassembled WGS sequence"/>
</dbReference>
<feature type="compositionally biased region" description="Low complexity" evidence="5">
    <location>
        <begin position="1"/>
        <end position="13"/>
    </location>
</feature>
<feature type="region of interest" description="Disordered" evidence="5">
    <location>
        <begin position="1"/>
        <end position="29"/>
    </location>
</feature>
<sequence>MGDNPSSSSSLPLLPDPIHEPPPAYEVDRIDDDKKEIKEEEKKNVDSFLRLSWYCARILFLSEFILFGSAGNMVYLVYAGAAPKSVPCYYDDGLTPNITDICKMSKEERLNLNCTLDPQYEFYSLNVQFQYFCEETSKVKATVSFQMAGVLFGALFWGFFADAKGRRLALIICFTVTMFLSIVNAAVTSLLMFNIVRTIHAFFNGGALIVYGVYKMEHLPRKHRFLISSLIAWSPNYILITILAWLSHDWRTFQLVIVVFCLPAFPAFYFVYESPRWLIQKGRIEEARVILQKMQEIDGVSETKKEDMKKMIDEEHEKVLARERKSKNYNVTHLFRHADMAIATMTLSIGVLVTSMIGYGLMFNLETLSGSLFLNSIYLGLIRWALNITTGIMDFKIVWAGRKLFHTIGQGVVAMGLMMLAWTHYQGKSEYMVEVVRISTLLSAAFVSQASLNYHENVFISKGMLAMEYFPTVVRNSAMSFKTTFSRFGAVIAPQIFMLPLPWLPYAILALLAFADTIAFLVIMPETKGKPLAETMPEKKKKNLSQIPIEPQFSKV</sequence>
<feature type="transmembrane region" description="Helical" evidence="6">
    <location>
        <begin position="503"/>
        <end position="523"/>
    </location>
</feature>
<dbReference type="GO" id="GO:0016020">
    <property type="term" value="C:membrane"/>
    <property type="evidence" value="ECO:0007669"/>
    <property type="project" value="UniProtKB-SubCell"/>
</dbReference>
<dbReference type="AlphaFoldDB" id="A0A2A6C292"/>
<feature type="transmembrane region" description="Helical" evidence="6">
    <location>
        <begin position="58"/>
        <end position="78"/>
    </location>
</feature>
<dbReference type="InterPro" id="IPR036259">
    <property type="entry name" value="MFS_trans_sf"/>
</dbReference>
<keyword evidence="4 6" id="KW-0472">Membrane</keyword>
<evidence type="ECO:0000256" key="2">
    <source>
        <dbReference type="ARBA" id="ARBA00022692"/>
    </source>
</evidence>
<comment type="subcellular location">
    <subcellularLocation>
        <location evidence="1">Membrane</location>
        <topology evidence="1">Multi-pass membrane protein</topology>
    </subcellularLocation>
</comment>
<evidence type="ECO:0000313" key="7">
    <source>
        <dbReference type="EnsemblMetazoa" id="PPA02184.1"/>
    </source>
</evidence>
<dbReference type="InterPro" id="IPR005828">
    <property type="entry name" value="MFS_sugar_transport-like"/>
</dbReference>
<gene>
    <name evidence="7" type="primary">WBGene00091738</name>
</gene>
<dbReference type="PANTHER" id="PTHR24064">
    <property type="entry name" value="SOLUTE CARRIER FAMILY 22 MEMBER"/>
    <property type="match status" value="1"/>
</dbReference>
<accession>A0A8R1U4D8</accession>
<reference evidence="8" key="1">
    <citation type="journal article" date="2008" name="Nat. Genet.">
        <title>The Pristionchus pacificus genome provides a unique perspective on nematode lifestyle and parasitism.</title>
        <authorList>
            <person name="Dieterich C."/>
            <person name="Clifton S.W."/>
            <person name="Schuster L.N."/>
            <person name="Chinwalla A."/>
            <person name="Delehaunty K."/>
            <person name="Dinkelacker I."/>
            <person name="Fulton L."/>
            <person name="Fulton R."/>
            <person name="Godfrey J."/>
            <person name="Minx P."/>
            <person name="Mitreva M."/>
            <person name="Roeseler W."/>
            <person name="Tian H."/>
            <person name="Witte H."/>
            <person name="Yang S.P."/>
            <person name="Wilson R.K."/>
            <person name="Sommer R.J."/>
        </authorList>
    </citation>
    <scope>NUCLEOTIDE SEQUENCE [LARGE SCALE GENOMIC DNA]</scope>
    <source>
        <strain evidence="8">PS312</strain>
    </source>
</reference>
<dbReference type="PROSITE" id="PS50850">
    <property type="entry name" value="MFS"/>
    <property type="match status" value="1"/>
</dbReference>
<dbReference type="GO" id="GO:0022857">
    <property type="term" value="F:transmembrane transporter activity"/>
    <property type="evidence" value="ECO:0007669"/>
    <property type="project" value="InterPro"/>
</dbReference>
<name>A0A2A6C292_PRIPA</name>
<organism evidence="7 8">
    <name type="scientific">Pristionchus pacificus</name>
    <name type="common">Parasitic nematode worm</name>
    <dbReference type="NCBI Taxonomy" id="54126"/>
    <lineage>
        <taxon>Eukaryota</taxon>
        <taxon>Metazoa</taxon>
        <taxon>Ecdysozoa</taxon>
        <taxon>Nematoda</taxon>
        <taxon>Chromadorea</taxon>
        <taxon>Rhabditida</taxon>
        <taxon>Rhabditina</taxon>
        <taxon>Diplogasteromorpha</taxon>
        <taxon>Diplogasteroidea</taxon>
        <taxon>Neodiplogasteridae</taxon>
        <taxon>Pristionchus</taxon>
    </lineage>
</organism>
<feature type="transmembrane region" description="Helical" evidence="6">
    <location>
        <begin position="252"/>
        <end position="272"/>
    </location>
</feature>
<evidence type="ECO:0000313" key="8">
    <source>
        <dbReference type="Proteomes" id="UP000005239"/>
    </source>
</evidence>
<evidence type="ECO:0000256" key="4">
    <source>
        <dbReference type="ARBA" id="ARBA00023136"/>
    </source>
</evidence>
<evidence type="ECO:0000256" key="1">
    <source>
        <dbReference type="ARBA" id="ARBA00004141"/>
    </source>
</evidence>
<dbReference type="Gene3D" id="1.20.1250.20">
    <property type="entry name" value="MFS general substrate transporter like domains"/>
    <property type="match status" value="1"/>
</dbReference>
<dbReference type="InterPro" id="IPR020846">
    <property type="entry name" value="MFS_dom"/>
</dbReference>
<dbReference type="Pfam" id="PF00083">
    <property type="entry name" value="Sugar_tr"/>
    <property type="match status" value="1"/>
</dbReference>
<protein>
    <submittedName>
        <fullName evidence="7">Membrane transporter</fullName>
    </submittedName>
</protein>
<feature type="transmembrane region" description="Helical" evidence="6">
    <location>
        <begin position="340"/>
        <end position="362"/>
    </location>
</feature>